<feature type="binding site" evidence="16">
    <location>
        <position position="246"/>
    </location>
    <ligand>
        <name>Zn(2+)</name>
        <dbReference type="ChEBI" id="CHEBI:29105"/>
        <note>catalytic</note>
    </ligand>
</feature>
<evidence type="ECO:0000256" key="6">
    <source>
        <dbReference type="ARBA" id="ARBA00022729"/>
    </source>
</evidence>
<dbReference type="GO" id="GO:0005737">
    <property type="term" value="C:cytoplasm"/>
    <property type="evidence" value="ECO:0007669"/>
    <property type="project" value="TreeGrafter"/>
</dbReference>
<evidence type="ECO:0000313" key="19">
    <source>
        <dbReference type="EMBL" id="RNE96046.1"/>
    </source>
</evidence>
<keyword evidence="5 16" id="KW-0479">Metal-binding</keyword>
<keyword evidence="4 17" id="KW-0645">Protease</keyword>
<feature type="binding site" evidence="16">
    <location>
        <position position="242"/>
    </location>
    <ligand>
        <name>Zn(2+)</name>
        <dbReference type="ChEBI" id="CHEBI:29105"/>
        <note>catalytic</note>
    </ligand>
</feature>
<dbReference type="GO" id="GO:0004222">
    <property type="term" value="F:metalloendopeptidase activity"/>
    <property type="evidence" value="ECO:0007669"/>
    <property type="project" value="UniProtKB-UniRule"/>
</dbReference>
<dbReference type="GO" id="GO:0007155">
    <property type="term" value="P:cell adhesion"/>
    <property type="evidence" value="ECO:0007669"/>
    <property type="project" value="UniProtKB-KW"/>
</dbReference>
<dbReference type="Proteomes" id="UP000284403">
    <property type="component" value="Unassembled WGS sequence"/>
</dbReference>
<feature type="chain" id="PRO_5023971747" description="Leishmanolysin-like peptidase" evidence="17">
    <location>
        <begin position="31"/>
        <end position="371"/>
    </location>
</feature>
<keyword evidence="9" id="KW-0130">Cell adhesion</keyword>
<gene>
    <name evidence="19" type="ORF">Tco025E_09876</name>
</gene>
<evidence type="ECO:0000256" key="15">
    <source>
        <dbReference type="PIRSR" id="PIRSR601577-1"/>
    </source>
</evidence>
<keyword evidence="20" id="KW-1185">Reference proteome</keyword>
<dbReference type="GO" id="GO:0046872">
    <property type="term" value="F:metal ion binding"/>
    <property type="evidence" value="ECO:0007669"/>
    <property type="project" value="UniProtKB-KW"/>
</dbReference>
<reference evidence="19 20" key="1">
    <citation type="journal article" date="2018" name="BMC Genomics">
        <title>Genomic comparison of Trypanosoma conorhini and Trypanosoma rangeli to Trypanosoma cruzi strains of high and low virulence.</title>
        <authorList>
            <person name="Bradwell K.R."/>
            <person name="Koparde V.N."/>
            <person name="Matveyev A.V."/>
            <person name="Serrano M.G."/>
            <person name="Alves J.M."/>
            <person name="Parikh H."/>
            <person name="Huang B."/>
            <person name="Lee V."/>
            <person name="Espinosa-Alvarez O."/>
            <person name="Ortiz P.A."/>
            <person name="Costa-Martins A.G."/>
            <person name="Teixeira M.M."/>
            <person name="Buck G.A."/>
        </authorList>
    </citation>
    <scope>NUCLEOTIDE SEQUENCE [LARGE SCALE GENOMIC DNA]</scope>
    <source>
        <strain evidence="19 20">025E</strain>
    </source>
</reference>
<sequence>MHRRLRAAPFLPLLLLLLLLVLQCAGGCRAAADRRVFDGTVPKSYSPPAAVVREVPRKGQGAAQAYTVATAAGGKSNEGWAPIRIVVSMKDLEESSQRRGKQRYCKAEGNTCINYLGQQVTCKARDVLTEPKKLLYTTKIIPEAVKLHAERLLVEPAKDGVFVPRDLAGHCQHFTIPTGHRNKIVADADMVLYAAAGPLSENIPAWAATCVKWSDSRPSVGAMEFSPAYMTDTAWSVRVAAHELAHALGFSHEAMELKSMVESVSSVRGGSRKDSGGGHCQSEGGSALQLRVSQGHGAGERRYRSASEGASLGGTQRPGRADGPHGRRRLLHGTDAGGVCGPRLLPRELEHGGADGLGQQLRLRLPGQEVQ</sequence>
<feature type="active site" evidence="15">
    <location>
        <position position="243"/>
    </location>
</feature>
<keyword evidence="13" id="KW-1015">Disulfide bond</keyword>
<dbReference type="PANTHER" id="PTHR10942:SF0">
    <property type="entry name" value="LEISHMANOLYSIN-LIKE PEPTIDASE"/>
    <property type="match status" value="1"/>
</dbReference>
<feature type="signal peptide" evidence="17">
    <location>
        <begin position="1"/>
        <end position="30"/>
    </location>
</feature>
<evidence type="ECO:0000256" key="2">
    <source>
        <dbReference type="ARBA" id="ARBA00004370"/>
    </source>
</evidence>
<dbReference type="GeneID" id="40323487"/>
<dbReference type="PANTHER" id="PTHR10942">
    <property type="entry name" value="LEISHMANOLYSIN-LIKE PEPTIDASE"/>
    <property type="match status" value="1"/>
</dbReference>
<keyword evidence="14" id="KW-0325">Glycoprotein</keyword>
<keyword evidence="10 16" id="KW-0482">Metalloprotease</keyword>
<evidence type="ECO:0000256" key="5">
    <source>
        <dbReference type="ARBA" id="ARBA00022723"/>
    </source>
</evidence>
<evidence type="ECO:0000256" key="12">
    <source>
        <dbReference type="ARBA" id="ARBA00023145"/>
    </source>
</evidence>
<evidence type="ECO:0000256" key="1">
    <source>
        <dbReference type="ARBA" id="ARBA00001249"/>
    </source>
</evidence>
<dbReference type="RefSeq" id="XP_029223235.1">
    <property type="nucleotide sequence ID" value="XM_029376679.1"/>
</dbReference>
<keyword evidence="11" id="KW-0472">Membrane</keyword>
<keyword evidence="7 17" id="KW-0378">Hydrolase</keyword>
<evidence type="ECO:0000256" key="17">
    <source>
        <dbReference type="RuleBase" id="RU366077"/>
    </source>
</evidence>
<dbReference type="AlphaFoldDB" id="A0A3R7M4K1"/>
<dbReference type="Gene3D" id="3.10.170.20">
    <property type="match status" value="1"/>
</dbReference>
<evidence type="ECO:0000256" key="16">
    <source>
        <dbReference type="PIRSR" id="PIRSR601577-2"/>
    </source>
</evidence>
<evidence type="ECO:0000256" key="3">
    <source>
        <dbReference type="ARBA" id="ARBA00005860"/>
    </source>
</evidence>
<protein>
    <recommendedName>
        <fullName evidence="17">Leishmanolysin-like peptidase</fullName>
        <ecNumber evidence="17">3.4.24.-</ecNumber>
    </recommendedName>
</protein>
<evidence type="ECO:0000256" key="9">
    <source>
        <dbReference type="ARBA" id="ARBA00022889"/>
    </source>
</evidence>
<comment type="similarity">
    <text evidence="3 17">Belongs to the peptidase M8 family.</text>
</comment>
<organism evidence="19 20">
    <name type="scientific">Trypanosoma conorhini</name>
    <dbReference type="NCBI Taxonomy" id="83891"/>
    <lineage>
        <taxon>Eukaryota</taxon>
        <taxon>Discoba</taxon>
        <taxon>Euglenozoa</taxon>
        <taxon>Kinetoplastea</taxon>
        <taxon>Metakinetoplastina</taxon>
        <taxon>Trypanosomatida</taxon>
        <taxon>Trypanosomatidae</taxon>
        <taxon>Trypanosoma</taxon>
    </lineage>
</organism>
<dbReference type="Pfam" id="PF01457">
    <property type="entry name" value="Peptidase_M8"/>
    <property type="match status" value="1"/>
</dbReference>
<evidence type="ECO:0000256" key="13">
    <source>
        <dbReference type="ARBA" id="ARBA00023157"/>
    </source>
</evidence>
<evidence type="ECO:0000256" key="4">
    <source>
        <dbReference type="ARBA" id="ARBA00022670"/>
    </source>
</evidence>
<accession>A0A3R7M4K1</accession>
<evidence type="ECO:0000313" key="20">
    <source>
        <dbReference type="Proteomes" id="UP000284403"/>
    </source>
</evidence>
<dbReference type="InterPro" id="IPR001577">
    <property type="entry name" value="Peptidase_M8"/>
</dbReference>
<dbReference type="EMBL" id="MKKU01001327">
    <property type="protein sequence ID" value="RNE96046.1"/>
    <property type="molecule type" value="Genomic_DNA"/>
</dbReference>
<comment type="catalytic activity">
    <reaction evidence="1">
        <text>Preference for hydrophobic residues at P1 and P1' and basic residues at P2' and P3'. A model nonapeptide is cleaved at -Ala-Tyr-|-Leu-Lys-Lys-.</text>
        <dbReference type="EC" id="3.4.24.36"/>
    </reaction>
</comment>
<comment type="subcellular location">
    <subcellularLocation>
        <location evidence="2">Membrane</location>
    </subcellularLocation>
</comment>
<evidence type="ECO:0000256" key="7">
    <source>
        <dbReference type="ARBA" id="ARBA00022801"/>
    </source>
</evidence>
<dbReference type="SUPFAM" id="SSF55486">
    <property type="entry name" value="Metalloproteases ('zincins'), catalytic domain"/>
    <property type="match status" value="1"/>
</dbReference>
<proteinExistence type="inferred from homology"/>
<dbReference type="PRINTS" id="PR00782">
    <property type="entry name" value="LSHMANOLYSIN"/>
</dbReference>
<comment type="cofactor">
    <cofactor evidence="16 17">
        <name>Zn(2+)</name>
        <dbReference type="ChEBI" id="CHEBI:29105"/>
    </cofactor>
    <text evidence="16 17">Binds 1 zinc ion per subunit.</text>
</comment>
<name>A0A3R7M4K1_9TRYP</name>
<evidence type="ECO:0000256" key="10">
    <source>
        <dbReference type="ARBA" id="ARBA00023049"/>
    </source>
</evidence>
<feature type="region of interest" description="Disordered" evidence="18">
    <location>
        <begin position="265"/>
        <end position="371"/>
    </location>
</feature>
<dbReference type="GO" id="GO:0016020">
    <property type="term" value="C:membrane"/>
    <property type="evidence" value="ECO:0007669"/>
    <property type="project" value="UniProtKB-SubCell"/>
</dbReference>
<dbReference type="GO" id="GO:0006508">
    <property type="term" value="P:proteolysis"/>
    <property type="evidence" value="ECO:0007669"/>
    <property type="project" value="UniProtKB-KW"/>
</dbReference>
<keyword evidence="12" id="KW-0865">Zymogen</keyword>
<keyword evidence="6 17" id="KW-0732">Signal</keyword>
<evidence type="ECO:0000256" key="18">
    <source>
        <dbReference type="SAM" id="MobiDB-lite"/>
    </source>
</evidence>
<evidence type="ECO:0000256" key="14">
    <source>
        <dbReference type="ARBA" id="ARBA00023180"/>
    </source>
</evidence>
<evidence type="ECO:0000256" key="11">
    <source>
        <dbReference type="ARBA" id="ARBA00023136"/>
    </source>
</evidence>
<dbReference type="OrthoDB" id="252525at2759"/>
<evidence type="ECO:0000256" key="8">
    <source>
        <dbReference type="ARBA" id="ARBA00022833"/>
    </source>
</evidence>
<keyword evidence="8 16" id="KW-0862">Zinc</keyword>
<comment type="caution">
    <text evidence="19">The sequence shown here is derived from an EMBL/GenBank/DDBJ whole genome shotgun (WGS) entry which is preliminary data.</text>
</comment>
<dbReference type="EC" id="3.4.24.-" evidence="17"/>